<sequence length="55" mass="6099">MSCSVGVGIQNCVFESPPYTGSTTSTYYFIFIFGRMVTSPTDRNVHKNTSLMHST</sequence>
<reference evidence="1" key="1">
    <citation type="submission" date="2014-11" db="EMBL/GenBank/DDBJ databases">
        <authorList>
            <person name="Amaro Gonzalez C."/>
        </authorList>
    </citation>
    <scope>NUCLEOTIDE SEQUENCE</scope>
</reference>
<accession>A0A0E9QXL3</accession>
<organism evidence="1">
    <name type="scientific">Anguilla anguilla</name>
    <name type="common">European freshwater eel</name>
    <name type="synonym">Muraena anguilla</name>
    <dbReference type="NCBI Taxonomy" id="7936"/>
    <lineage>
        <taxon>Eukaryota</taxon>
        <taxon>Metazoa</taxon>
        <taxon>Chordata</taxon>
        <taxon>Craniata</taxon>
        <taxon>Vertebrata</taxon>
        <taxon>Euteleostomi</taxon>
        <taxon>Actinopterygii</taxon>
        <taxon>Neopterygii</taxon>
        <taxon>Teleostei</taxon>
        <taxon>Anguilliformes</taxon>
        <taxon>Anguillidae</taxon>
        <taxon>Anguilla</taxon>
    </lineage>
</organism>
<protein>
    <submittedName>
        <fullName evidence="1">Uncharacterized protein</fullName>
    </submittedName>
</protein>
<reference evidence="1" key="2">
    <citation type="journal article" date="2015" name="Fish Shellfish Immunol.">
        <title>Early steps in the European eel (Anguilla anguilla)-Vibrio vulnificus interaction in the gills: Role of the RtxA13 toxin.</title>
        <authorList>
            <person name="Callol A."/>
            <person name="Pajuelo D."/>
            <person name="Ebbesson L."/>
            <person name="Teles M."/>
            <person name="MacKenzie S."/>
            <person name="Amaro C."/>
        </authorList>
    </citation>
    <scope>NUCLEOTIDE SEQUENCE</scope>
</reference>
<evidence type="ECO:0000313" key="1">
    <source>
        <dbReference type="EMBL" id="JAH20813.1"/>
    </source>
</evidence>
<proteinExistence type="predicted"/>
<name>A0A0E9QXL3_ANGAN</name>
<dbReference type="AlphaFoldDB" id="A0A0E9QXL3"/>
<dbReference type="EMBL" id="GBXM01087764">
    <property type="protein sequence ID" value="JAH20813.1"/>
    <property type="molecule type" value="Transcribed_RNA"/>
</dbReference>